<keyword evidence="5" id="KW-0732">Signal</keyword>
<dbReference type="PROSITE" id="PS00232">
    <property type="entry name" value="CADHERIN_1"/>
    <property type="match status" value="3"/>
</dbReference>
<evidence type="ECO:0000256" key="1">
    <source>
        <dbReference type="ARBA" id="ARBA00003436"/>
    </source>
</evidence>
<evidence type="ECO:0000256" key="12">
    <source>
        <dbReference type="PROSITE-ProRule" id="PRU00043"/>
    </source>
</evidence>
<evidence type="ECO:0000256" key="8">
    <source>
        <dbReference type="ARBA" id="ARBA00022889"/>
    </source>
</evidence>
<dbReference type="SMART" id="SM00112">
    <property type="entry name" value="CA"/>
    <property type="match status" value="6"/>
</dbReference>
<dbReference type="FunFam" id="2.60.40.60:FF:000001">
    <property type="entry name" value="Protocadherin alpha 2"/>
    <property type="match status" value="1"/>
</dbReference>
<dbReference type="PANTHER" id="PTHR24028:SF349">
    <property type="entry name" value="PROTOCADHERIN GAMMA-C5"/>
    <property type="match status" value="1"/>
</dbReference>
<comment type="function">
    <text evidence="1">Potential calcium-dependent cell-adhesion protein. May be involved in the establishment and maintenance of specific neuronal connections in the brain.</text>
</comment>
<dbReference type="GO" id="GO:0007156">
    <property type="term" value="P:homophilic cell adhesion via plasma membrane adhesion molecules"/>
    <property type="evidence" value="ECO:0007669"/>
    <property type="project" value="InterPro"/>
</dbReference>
<dbReference type="Pfam" id="PF00028">
    <property type="entry name" value="Cadherin"/>
    <property type="match status" value="5"/>
</dbReference>
<keyword evidence="3" id="KW-1003">Cell membrane</keyword>
<dbReference type="Ensembl" id="ENSPCET00000018938.1">
    <property type="protein sequence ID" value="ENSPCEP00000018318.1"/>
    <property type="gene ID" value="ENSPCEG00000014287.1"/>
</dbReference>
<evidence type="ECO:0000256" key="10">
    <source>
        <dbReference type="ARBA" id="ARBA00023136"/>
    </source>
</evidence>
<evidence type="ECO:0000256" key="4">
    <source>
        <dbReference type="ARBA" id="ARBA00022692"/>
    </source>
</evidence>
<dbReference type="FunFam" id="2.60.40.60:FF:000006">
    <property type="entry name" value="Protocadherin alpha 2"/>
    <property type="match status" value="1"/>
</dbReference>
<dbReference type="Gene3D" id="2.60.40.60">
    <property type="entry name" value="Cadherins"/>
    <property type="match status" value="6"/>
</dbReference>
<evidence type="ECO:0000256" key="6">
    <source>
        <dbReference type="ARBA" id="ARBA00022737"/>
    </source>
</evidence>
<dbReference type="PANTHER" id="PTHR24028">
    <property type="entry name" value="CADHERIN-87A"/>
    <property type="match status" value="1"/>
</dbReference>
<keyword evidence="4 14" id="KW-0812">Transmembrane</keyword>
<protein>
    <recommendedName>
        <fullName evidence="15">Cadherin domain-containing protein</fullName>
    </recommendedName>
</protein>
<feature type="domain" description="Cadherin" evidence="15">
    <location>
        <begin position="350"/>
        <end position="445"/>
    </location>
</feature>
<keyword evidence="7 12" id="KW-0106">Calcium</keyword>
<feature type="region of interest" description="Disordered" evidence="13">
    <location>
        <begin position="746"/>
        <end position="796"/>
    </location>
</feature>
<reference evidence="16" key="1">
    <citation type="submission" date="2025-08" db="UniProtKB">
        <authorList>
            <consortium name="Ensembl"/>
        </authorList>
    </citation>
    <scope>IDENTIFICATION</scope>
</reference>
<dbReference type="InterPro" id="IPR050174">
    <property type="entry name" value="Protocadherin/Cadherin-CA"/>
</dbReference>
<evidence type="ECO:0000256" key="3">
    <source>
        <dbReference type="ARBA" id="ARBA00022475"/>
    </source>
</evidence>
<evidence type="ECO:0000256" key="9">
    <source>
        <dbReference type="ARBA" id="ARBA00022989"/>
    </source>
</evidence>
<feature type="transmembrane region" description="Helical" evidence="14">
    <location>
        <begin position="673"/>
        <end position="695"/>
    </location>
</feature>
<dbReference type="InterPro" id="IPR013164">
    <property type="entry name" value="Cadherin_N"/>
</dbReference>
<evidence type="ECO:0000256" key="7">
    <source>
        <dbReference type="ARBA" id="ARBA00022837"/>
    </source>
</evidence>
<dbReference type="FunFam" id="2.60.40.60:FF:000018">
    <property type="entry name" value="Protocadherin gamma c3"/>
    <property type="match status" value="1"/>
</dbReference>
<evidence type="ECO:0000313" key="17">
    <source>
        <dbReference type="Proteomes" id="UP000694393"/>
    </source>
</evidence>
<evidence type="ECO:0000256" key="5">
    <source>
        <dbReference type="ARBA" id="ARBA00022729"/>
    </source>
</evidence>
<keyword evidence="9 14" id="KW-1133">Transmembrane helix</keyword>
<evidence type="ECO:0000256" key="11">
    <source>
        <dbReference type="ARBA" id="ARBA00023180"/>
    </source>
</evidence>
<name>A0A8C8SBX7_9SAUR</name>
<dbReference type="SUPFAM" id="SSF49313">
    <property type="entry name" value="Cadherin-like"/>
    <property type="match status" value="6"/>
</dbReference>
<dbReference type="GO" id="GO:0005886">
    <property type="term" value="C:plasma membrane"/>
    <property type="evidence" value="ECO:0007669"/>
    <property type="project" value="UniProtKB-SubCell"/>
</dbReference>
<dbReference type="FunFam" id="2.60.40.60:FF:000004">
    <property type="entry name" value="Protocadherin 1 gamma 2"/>
    <property type="match status" value="1"/>
</dbReference>
<evidence type="ECO:0000256" key="2">
    <source>
        <dbReference type="ARBA" id="ARBA00004251"/>
    </source>
</evidence>
<feature type="domain" description="Cadherin" evidence="15">
    <location>
        <begin position="446"/>
        <end position="555"/>
    </location>
</feature>
<dbReference type="FunFam" id="2.60.40.60:FF:000002">
    <property type="entry name" value="Protocadherin alpha 2"/>
    <property type="match status" value="1"/>
</dbReference>
<keyword evidence="8" id="KW-0130">Cell adhesion</keyword>
<dbReference type="InterPro" id="IPR020894">
    <property type="entry name" value="Cadherin_CS"/>
</dbReference>
<dbReference type="Pfam" id="PF08266">
    <property type="entry name" value="Cadherin_2"/>
    <property type="match status" value="1"/>
</dbReference>
<evidence type="ECO:0000256" key="14">
    <source>
        <dbReference type="SAM" id="Phobius"/>
    </source>
</evidence>
<dbReference type="InterPro" id="IPR002126">
    <property type="entry name" value="Cadherin-like_dom"/>
</dbReference>
<keyword evidence="10 14" id="KW-0472">Membrane</keyword>
<keyword evidence="6" id="KW-0677">Repeat</keyword>
<accession>A0A8C8SBX7</accession>
<organism evidence="16 17">
    <name type="scientific">Pelusios castaneus</name>
    <name type="common">West African mud turtle</name>
    <dbReference type="NCBI Taxonomy" id="367368"/>
    <lineage>
        <taxon>Eukaryota</taxon>
        <taxon>Metazoa</taxon>
        <taxon>Chordata</taxon>
        <taxon>Craniata</taxon>
        <taxon>Vertebrata</taxon>
        <taxon>Euteleostomi</taxon>
        <taxon>Archelosauria</taxon>
        <taxon>Testudinata</taxon>
        <taxon>Testudines</taxon>
        <taxon>Pleurodira</taxon>
        <taxon>Pelomedusidae</taxon>
        <taxon>Pelusios</taxon>
    </lineage>
</organism>
<feature type="domain" description="Cadherin" evidence="15">
    <location>
        <begin position="18"/>
        <end position="124"/>
    </location>
</feature>
<dbReference type="InterPro" id="IPR015919">
    <property type="entry name" value="Cadherin-like_sf"/>
</dbReference>
<keyword evidence="17" id="KW-1185">Reference proteome</keyword>
<feature type="domain" description="Cadherin" evidence="15">
    <location>
        <begin position="125"/>
        <end position="233"/>
    </location>
</feature>
<dbReference type="PRINTS" id="PR00205">
    <property type="entry name" value="CADHERIN"/>
</dbReference>
<keyword evidence="11" id="KW-0325">Glycoprotein</keyword>
<feature type="domain" description="Cadherin" evidence="15">
    <location>
        <begin position="570"/>
        <end position="673"/>
    </location>
</feature>
<dbReference type="GO" id="GO:0005509">
    <property type="term" value="F:calcium ion binding"/>
    <property type="evidence" value="ECO:0007669"/>
    <property type="project" value="UniProtKB-UniRule"/>
</dbReference>
<reference evidence="16" key="2">
    <citation type="submission" date="2025-09" db="UniProtKB">
        <authorList>
            <consortium name="Ensembl"/>
        </authorList>
    </citation>
    <scope>IDENTIFICATION</scope>
</reference>
<dbReference type="FunFam" id="2.60.40.60:FF:000129">
    <property type="entry name" value="protocadherin alpha-C2 isoform X1"/>
    <property type="match status" value="1"/>
</dbReference>
<feature type="domain" description="Cadherin" evidence="15">
    <location>
        <begin position="234"/>
        <end position="341"/>
    </location>
</feature>
<comment type="subcellular location">
    <subcellularLocation>
        <location evidence="2">Cell membrane</location>
        <topology evidence="2">Single-pass type I membrane protein</topology>
    </subcellularLocation>
</comment>
<proteinExistence type="predicted"/>
<evidence type="ECO:0000256" key="13">
    <source>
        <dbReference type="SAM" id="MobiDB-lite"/>
    </source>
</evidence>
<dbReference type="PROSITE" id="PS50268">
    <property type="entry name" value="CADHERIN_2"/>
    <property type="match status" value="6"/>
</dbReference>
<evidence type="ECO:0000259" key="15">
    <source>
        <dbReference type="PROSITE" id="PS50268"/>
    </source>
</evidence>
<dbReference type="AlphaFoldDB" id="A0A8C8SBX7"/>
<evidence type="ECO:0000313" key="16">
    <source>
        <dbReference type="Ensembl" id="ENSPCEP00000018318.1"/>
    </source>
</evidence>
<dbReference type="CDD" id="cd11304">
    <property type="entry name" value="Cadherin_repeat"/>
    <property type="match status" value="6"/>
</dbReference>
<sequence length="864" mass="92737">VYCPEGGSPYLFSLCGWVSGQIRYSVVEESELGTVVGNVAQDLGLNVADLSGRRLRLGSDESRRYFAVSLASGELLVNEKIDRERLCAASGGCLLPVQVVTENPLELFRLEVEVLDLNDNSPSFPTSHRLVRIAESAPMAARFPLESAQDPDVGTNTVNSYRLSPSPHFSLDVRTLKDGRLFPELVLEQALDREQQREHQLVLTAIDGGNPARSGSAQVTVVVLDSNDNAPVFSQAVYKVSVLENTPADTLLTQLNATDPDEGSNGEIQYSFGVQTSDSVRELFALDPSTGAIRVQGAVDFEDSGFYEIHVRARDRGVPEMEAHCVLQVEVEDVNDNAPELLLTSLVNPVPENTPLETVVGLFNVRDRDSGLNGAVSLGVSPDLPFQIKSFQNHYALITRETLDRERVSRYLVQLTARDAGSPSLTTETTVWLNISDVNDNAPGFSRGFYNAFVKENNPPGFLLCSVSAADPDEGDNSRLTYSIAGSEIQGAPASSFVHINPDNGNLYAQRAFDFELLQVLQIQVVVQDSGSPPLSSNVTVYVFIVDQNDNPPAILHPGIGREGAAPHRIPQSAPPGYMVTKVTAVDADSGHNAWLSYSLLPQSTDPTLFRLAPYTGEIRTARAFQDTDLTAQKLVVLVKDNGDPALSSTVTILVFLEDKAPEESANERIPTLTLYLIVSLAILSAVSLAGLVGLTVRCVKGAALGAAGCCVPTGPSFGKAQYQPSLGGATIDVQVTATIRWHSEPQLRLQPSSPPPPSGSLRALSGSHAKRRRTGFGGGEGIPRRSRGGGGAAAVPARSSAWLGDRVCRGRCCSSARSSCCLPRLLPRRATRCPRTASRAPGWGMWPRTWALMCGASRPAACG</sequence>
<dbReference type="Proteomes" id="UP000694393">
    <property type="component" value="Unplaced"/>
</dbReference>